<keyword evidence="4" id="KW-1185">Reference proteome</keyword>
<feature type="compositionally biased region" description="Basic and acidic residues" evidence="1">
    <location>
        <begin position="89"/>
        <end position="100"/>
    </location>
</feature>
<accession>A0A0K0FBF4</accession>
<sequence length="344" mass="40004">MVSAEETTVEELPRNFAKFLPHKNKVVKRPSVKDYIKLHEANNKKFTNEISNGDSFRSKKMYWGRFRSVSGYFNEGDYNGDDIVMNNDGKNRSSKKDSKKYGRKSGKIFRDEKDQIENCTSKTVEQFEKERGYSDVAKLLNVSRNYMSEHRELSTQMEKLTFMISEIMQSGASQAQLEAEVKICCVLSVKMWPIEHKVPLSTASLVDLIRMTRSWKKRAPDRPETKPTIVMSHNGYSRCGIFISANVCIDQMDMDREVDVFHAVKMIRINRPQLIDIKDEYKYLYDLMLHWYMTSPEYRIYDNDDTTTNTTEDNVDSSISISRVDNTPFQDVSSARSSTKERKN</sequence>
<feature type="domain" description="Tyrosine-protein phosphatase" evidence="2">
    <location>
        <begin position="192"/>
        <end position="291"/>
    </location>
</feature>
<protein>
    <submittedName>
        <fullName evidence="5">Tyrosine-protein phosphatase domain-containing protein</fullName>
    </submittedName>
</protein>
<dbReference type="STRING" id="75913.A0A0K0FBF4"/>
<reference evidence="5" key="2">
    <citation type="submission" date="2015-08" db="UniProtKB">
        <authorList>
            <consortium name="WormBaseParasite"/>
        </authorList>
    </citation>
    <scope>IDENTIFICATION</scope>
</reference>
<dbReference type="Gene3D" id="3.90.190.10">
    <property type="entry name" value="Protein tyrosine phosphatase superfamily"/>
    <property type="match status" value="1"/>
</dbReference>
<name>A0A0K0FBF4_STRVS</name>
<dbReference type="AlphaFoldDB" id="A0A0K0FBF4"/>
<evidence type="ECO:0000259" key="2">
    <source>
        <dbReference type="PROSITE" id="PS50055"/>
    </source>
</evidence>
<evidence type="ECO:0000259" key="3">
    <source>
        <dbReference type="PROSITE" id="PS50056"/>
    </source>
</evidence>
<dbReference type="GO" id="GO:0004725">
    <property type="term" value="F:protein tyrosine phosphatase activity"/>
    <property type="evidence" value="ECO:0007669"/>
    <property type="project" value="InterPro"/>
</dbReference>
<proteinExistence type="predicted"/>
<feature type="domain" description="Tyrosine specific protein phosphatases" evidence="3">
    <location>
        <begin position="206"/>
        <end position="282"/>
    </location>
</feature>
<dbReference type="WBParaSite" id="SVE_0616500.2">
    <property type="protein sequence ID" value="SVE_0616500.2"/>
    <property type="gene ID" value="SVE_0616500"/>
</dbReference>
<evidence type="ECO:0000256" key="1">
    <source>
        <dbReference type="SAM" id="MobiDB-lite"/>
    </source>
</evidence>
<organism evidence="4 5">
    <name type="scientific">Strongyloides venezuelensis</name>
    <name type="common">Threadworm</name>
    <dbReference type="NCBI Taxonomy" id="75913"/>
    <lineage>
        <taxon>Eukaryota</taxon>
        <taxon>Metazoa</taxon>
        <taxon>Ecdysozoa</taxon>
        <taxon>Nematoda</taxon>
        <taxon>Chromadorea</taxon>
        <taxon>Rhabditida</taxon>
        <taxon>Tylenchina</taxon>
        <taxon>Panagrolaimomorpha</taxon>
        <taxon>Strongyloidoidea</taxon>
        <taxon>Strongyloididae</taxon>
        <taxon>Strongyloides</taxon>
    </lineage>
</organism>
<dbReference type="Pfam" id="PF00102">
    <property type="entry name" value="Y_phosphatase"/>
    <property type="match status" value="1"/>
</dbReference>
<dbReference type="PANTHER" id="PTHR19134:SF449">
    <property type="entry name" value="TYROSINE-PROTEIN PHOSPHATASE 1"/>
    <property type="match status" value="1"/>
</dbReference>
<evidence type="ECO:0000313" key="4">
    <source>
        <dbReference type="Proteomes" id="UP000035680"/>
    </source>
</evidence>
<dbReference type="InterPro" id="IPR000387">
    <property type="entry name" value="Tyr_Pase_dom"/>
</dbReference>
<dbReference type="InterPro" id="IPR000242">
    <property type="entry name" value="PTP_cat"/>
</dbReference>
<dbReference type="InterPro" id="IPR050348">
    <property type="entry name" value="Protein-Tyr_Phosphatase"/>
</dbReference>
<dbReference type="PANTHER" id="PTHR19134">
    <property type="entry name" value="RECEPTOR-TYPE TYROSINE-PROTEIN PHOSPHATASE"/>
    <property type="match status" value="1"/>
</dbReference>
<dbReference type="SMART" id="SM00194">
    <property type="entry name" value="PTPc"/>
    <property type="match status" value="1"/>
</dbReference>
<dbReference type="InterPro" id="IPR003595">
    <property type="entry name" value="Tyr_Pase_cat"/>
</dbReference>
<dbReference type="SMART" id="SM00404">
    <property type="entry name" value="PTPc_motif"/>
    <property type="match status" value="1"/>
</dbReference>
<evidence type="ECO:0000313" key="5">
    <source>
        <dbReference type="WBParaSite" id="SVE_0616500.2"/>
    </source>
</evidence>
<dbReference type="PROSITE" id="PS50056">
    <property type="entry name" value="TYR_PHOSPHATASE_2"/>
    <property type="match status" value="1"/>
</dbReference>
<dbReference type="Proteomes" id="UP000035680">
    <property type="component" value="Unassembled WGS sequence"/>
</dbReference>
<dbReference type="PROSITE" id="PS50055">
    <property type="entry name" value="TYR_PHOSPHATASE_PTP"/>
    <property type="match status" value="1"/>
</dbReference>
<feature type="region of interest" description="Disordered" evidence="1">
    <location>
        <begin position="84"/>
        <end position="104"/>
    </location>
</feature>
<dbReference type="InterPro" id="IPR029021">
    <property type="entry name" value="Prot-tyrosine_phosphatase-like"/>
</dbReference>
<reference evidence="4" key="1">
    <citation type="submission" date="2014-07" db="EMBL/GenBank/DDBJ databases">
        <authorList>
            <person name="Martin A.A"/>
            <person name="De Silva N."/>
        </authorList>
    </citation>
    <scope>NUCLEOTIDE SEQUENCE</scope>
</reference>
<dbReference type="SUPFAM" id="SSF52799">
    <property type="entry name" value="(Phosphotyrosine protein) phosphatases II"/>
    <property type="match status" value="1"/>
</dbReference>